<dbReference type="GO" id="GO:0016020">
    <property type="term" value="C:membrane"/>
    <property type="evidence" value="ECO:0007669"/>
    <property type="project" value="InterPro"/>
</dbReference>
<evidence type="ECO:0000259" key="3">
    <source>
        <dbReference type="Pfam" id="PF01464"/>
    </source>
</evidence>
<feature type="region of interest" description="Disordered" evidence="2">
    <location>
        <begin position="1"/>
        <end position="43"/>
    </location>
</feature>
<evidence type="ECO:0000256" key="2">
    <source>
        <dbReference type="SAM" id="MobiDB-lite"/>
    </source>
</evidence>
<dbReference type="InterPro" id="IPR023346">
    <property type="entry name" value="Lysozyme-like_dom_sf"/>
</dbReference>
<feature type="compositionally biased region" description="Polar residues" evidence="2">
    <location>
        <begin position="839"/>
        <end position="851"/>
    </location>
</feature>
<organism evidence="4 5">
    <name type="scientific">Paraburkholderia pallida</name>
    <dbReference type="NCBI Taxonomy" id="2547399"/>
    <lineage>
        <taxon>Bacteria</taxon>
        <taxon>Pseudomonadati</taxon>
        <taxon>Pseudomonadota</taxon>
        <taxon>Betaproteobacteria</taxon>
        <taxon>Burkholderiales</taxon>
        <taxon>Burkholderiaceae</taxon>
        <taxon>Paraburkholderia</taxon>
    </lineage>
</organism>
<dbReference type="EMBL" id="CP038149">
    <property type="protein sequence ID" value="QBQ99260.1"/>
    <property type="molecule type" value="Genomic_DNA"/>
</dbReference>
<feature type="region of interest" description="Disordered" evidence="2">
    <location>
        <begin position="198"/>
        <end position="223"/>
    </location>
</feature>
<protein>
    <submittedName>
        <fullName evidence="4">Lytic transglycosylase domain-containing protein</fullName>
    </submittedName>
</protein>
<evidence type="ECO:0000256" key="1">
    <source>
        <dbReference type="ARBA" id="ARBA00007734"/>
    </source>
</evidence>
<dbReference type="Gene3D" id="1.10.530.10">
    <property type="match status" value="1"/>
</dbReference>
<dbReference type="PANTHER" id="PTHR37423">
    <property type="entry name" value="SOLUBLE LYTIC MUREIN TRANSGLYCOSYLASE-RELATED"/>
    <property type="match status" value="1"/>
</dbReference>
<evidence type="ECO:0000313" key="4">
    <source>
        <dbReference type="EMBL" id="QBQ99260.1"/>
    </source>
</evidence>
<name>A0A4P7CTE6_9BURK</name>
<feature type="compositionally biased region" description="Low complexity" evidence="2">
    <location>
        <begin position="162"/>
        <end position="179"/>
    </location>
</feature>
<evidence type="ECO:0000313" key="5">
    <source>
        <dbReference type="Proteomes" id="UP000295727"/>
    </source>
</evidence>
<dbReference type="AlphaFoldDB" id="A0A4P7CTE6"/>
<feature type="domain" description="Transglycosylase SLT" evidence="3">
    <location>
        <begin position="47"/>
        <end position="138"/>
    </location>
</feature>
<dbReference type="InterPro" id="IPR000189">
    <property type="entry name" value="Transglyc_AS"/>
</dbReference>
<dbReference type="InterPro" id="IPR008258">
    <property type="entry name" value="Transglycosylase_SLT_dom_1"/>
</dbReference>
<gene>
    <name evidence="4" type="ORF">E1956_18825</name>
</gene>
<dbReference type="RefSeq" id="WP_134751851.1">
    <property type="nucleotide sequence ID" value="NZ_CP038149.1"/>
</dbReference>
<dbReference type="Proteomes" id="UP000295727">
    <property type="component" value="Chromosome 2"/>
</dbReference>
<dbReference type="GO" id="GO:0000270">
    <property type="term" value="P:peptidoglycan metabolic process"/>
    <property type="evidence" value="ECO:0007669"/>
    <property type="project" value="InterPro"/>
</dbReference>
<feature type="region of interest" description="Disordered" evidence="2">
    <location>
        <begin position="162"/>
        <end position="181"/>
    </location>
</feature>
<dbReference type="CDD" id="cd16896">
    <property type="entry name" value="LT_Slt70-like"/>
    <property type="match status" value="1"/>
</dbReference>
<reference evidence="4 5" key="1">
    <citation type="submission" date="2019-03" db="EMBL/GenBank/DDBJ databases">
        <title>Paraburkholderia sp. 7MH5, isolated from subtropical forest soil.</title>
        <authorList>
            <person name="Gao Z.-H."/>
            <person name="Qiu L.-H."/>
        </authorList>
    </citation>
    <scope>NUCLEOTIDE SEQUENCE [LARGE SCALE GENOMIC DNA]</scope>
    <source>
        <strain evidence="4 5">7MH5</strain>
    </source>
</reference>
<dbReference type="SUPFAM" id="SSF53955">
    <property type="entry name" value="Lysozyme-like"/>
    <property type="match status" value="1"/>
</dbReference>
<proteinExistence type="inferred from homology"/>
<dbReference type="PANTHER" id="PTHR37423:SF2">
    <property type="entry name" value="MEMBRANE-BOUND LYTIC MUREIN TRANSGLYCOSYLASE C"/>
    <property type="match status" value="1"/>
</dbReference>
<feature type="region of interest" description="Disordered" evidence="2">
    <location>
        <begin position="828"/>
        <end position="851"/>
    </location>
</feature>
<dbReference type="GO" id="GO:0008933">
    <property type="term" value="F:peptidoglycan lytic transglycosylase activity"/>
    <property type="evidence" value="ECO:0007669"/>
    <property type="project" value="InterPro"/>
</dbReference>
<dbReference type="Pfam" id="PF01464">
    <property type="entry name" value="SLT"/>
    <property type="match status" value="1"/>
</dbReference>
<dbReference type="PROSITE" id="PS00922">
    <property type="entry name" value="TRANSGLYCOSYLASE"/>
    <property type="match status" value="1"/>
</dbReference>
<dbReference type="KEGG" id="ppai:E1956_18825"/>
<comment type="similarity">
    <text evidence="1">Belongs to the transglycosylase Slt family.</text>
</comment>
<keyword evidence="5" id="KW-1185">Reference proteome</keyword>
<dbReference type="OrthoDB" id="9815002at2"/>
<sequence length="851" mass="86783">MSDPFDQAMASLGAGAAGNSSPQAASPSNVPAPGPSAPSADPYGGIIAHAAQMYDVDPRLIRAVIQTESKGNPRAVSSQGAVGLMQVEPDTAKGMGVRGNLADPQTNILAGTQYLSQLLGQYGDPQTALMAYHGGPDQRGWGPKTQAYPGQVLTNFQTLGAGSTSAGSGSAPSATASTAQQGKPDVFDSAMTAMNAPAQPAKPVAQQQPPQPQQAQPQPETSALSALGHSAAGLADTILSAPGQLAQQADYAVRRALGSSPKQAEQDSSSYFGGASHPIGNLFGVTNTAGYQGEASQRLSQLAGNVVNKGAAAVANATGMPMQDVANMAGSLSMLAPGAVKAAAPVARDVALATAADDANVRPAPQSAPTGPAMAAAGANARGSVGAAGTSFAEQARAEGVPDAIVQKIAMQEQKGQLNPTAAARHIEAGSLPVPVELTAGQATGDVNLMSQEQNMRGKIPALAQRFNEQNGQLAANLDAIRDQAAPDVNVPSGAGIGQALVDAYKQADAPLQDQIAEAYDAARNADGTSALVNTAPTMRNFESQIGPTRFRALPSRVQQIFEDAKNNSVTLPGQFDQSGGPTRPLTARDLMDIDQTLSGAIAETKNTSVQHDIGQLRDAILGAPLDPSAGADAMASFKSAQAQARTRFQAMEADPAYKAAINDVVPAGEPSPLADQFVQKYIAGGKAAAVRNMAQNLSGDPLNQQLMAAGLLDHIKQQAGVDLRTNTGNVSQAGLNKALTNLDQKTGVVLGAPIAQTLDTLGNVARYTQEQPRGSFVNNSNTFVAGAANMAKSALEGAANVYAHGVPVGTWTRQSLAKRAVAKEAKRALEPGAGTKLSRLSGSNPFGPSP</sequence>
<feature type="compositionally biased region" description="Low complexity" evidence="2">
    <location>
        <begin position="8"/>
        <end position="29"/>
    </location>
</feature>
<accession>A0A4P7CTE6</accession>